<dbReference type="RefSeq" id="WP_350937992.1">
    <property type="nucleotide sequence ID" value="NZ_JAYWLC010000012.1"/>
</dbReference>
<accession>A0ABV1SJ27</accession>
<dbReference type="SUPFAM" id="SSF52540">
    <property type="entry name" value="P-loop containing nucleoside triphosphate hydrolases"/>
    <property type="match status" value="1"/>
</dbReference>
<name>A0ABV1SJ27_9RHOB</name>
<dbReference type="InterPro" id="IPR015856">
    <property type="entry name" value="ABC_transpr_CbiO/EcfA_su"/>
</dbReference>
<dbReference type="InterPro" id="IPR003593">
    <property type="entry name" value="AAA+_ATPase"/>
</dbReference>
<dbReference type="InterPro" id="IPR027417">
    <property type="entry name" value="P-loop_NTPase"/>
</dbReference>
<dbReference type="PANTHER" id="PTHR43553">
    <property type="entry name" value="HEAVY METAL TRANSPORTER"/>
    <property type="match status" value="1"/>
</dbReference>
<keyword evidence="2" id="KW-0813">Transport</keyword>
<gene>
    <name evidence="6" type="ORF">VSX56_14060</name>
</gene>
<reference evidence="6 7" key="1">
    <citation type="submission" date="2024-06" db="EMBL/GenBank/DDBJ databases">
        <title>Thioclava kandeliae sp. nov. from a rhizosphere soil sample of Kandelia candel in a mangrove.</title>
        <authorList>
            <person name="Mu T."/>
        </authorList>
    </citation>
    <scope>NUCLEOTIDE SEQUENCE [LARGE SCALE GENOMIC DNA]</scope>
    <source>
        <strain evidence="6 7">CPCC 100088</strain>
    </source>
</reference>
<dbReference type="EMBL" id="JAYWLC010000012">
    <property type="protein sequence ID" value="MER5172898.1"/>
    <property type="molecule type" value="Genomic_DNA"/>
</dbReference>
<dbReference type="Proteomes" id="UP001438953">
    <property type="component" value="Unassembled WGS sequence"/>
</dbReference>
<proteinExistence type="inferred from homology"/>
<keyword evidence="4 6" id="KW-0067">ATP-binding</keyword>
<evidence type="ECO:0000256" key="1">
    <source>
        <dbReference type="ARBA" id="ARBA00005417"/>
    </source>
</evidence>
<evidence type="ECO:0000256" key="4">
    <source>
        <dbReference type="ARBA" id="ARBA00022840"/>
    </source>
</evidence>
<dbReference type="Pfam" id="PF00005">
    <property type="entry name" value="ABC_tran"/>
    <property type="match status" value="1"/>
</dbReference>
<dbReference type="SMART" id="SM00382">
    <property type="entry name" value="AAA"/>
    <property type="match status" value="1"/>
</dbReference>
<keyword evidence="7" id="KW-1185">Reference proteome</keyword>
<protein>
    <submittedName>
        <fullName evidence="6">Energy-coupling factor ABC transporter ATP-binding protein</fullName>
    </submittedName>
</protein>
<feature type="domain" description="ABC transporter" evidence="5">
    <location>
        <begin position="7"/>
        <end position="233"/>
    </location>
</feature>
<dbReference type="Gene3D" id="3.40.50.300">
    <property type="entry name" value="P-loop containing nucleotide triphosphate hydrolases"/>
    <property type="match status" value="1"/>
</dbReference>
<keyword evidence="3" id="KW-0547">Nucleotide-binding</keyword>
<comment type="similarity">
    <text evidence="1">Belongs to the ABC transporter superfamily.</text>
</comment>
<dbReference type="GO" id="GO:0005524">
    <property type="term" value="F:ATP binding"/>
    <property type="evidence" value="ECO:0007669"/>
    <property type="project" value="UniProtKB-KW"/>
</dbReference>
<evidence type="ECO:0000313" key="6">
    <source>
        <dbReference type="EMBL" id="MER5172898.1"/>
    </source>
</evidence>
<dbReference type="InterPro" id="IPR050095">
    <property type="entry name" value="ECF_ABC_transporter_ATP-bd"/>
</dbReference>
<dbReference type="PANTHER" id="PTHR43553:SF24">
    <property type="entry name" value="ENERGY-COUPLING FACTOR TRANSPORTER ATP-BINDING PROTEIN ECFA1"/>
    <property type="match status" value="1"/>
</dbReference>
<evidence type="ECO:0000256" key="2">
    <source>
        <dbReference type="ARBA" id="ARBA00022448"/>
    </source>
</evidence>
<dbReference type="PROSITE" id="PS50893">
    <property type="entry name" value="ABC_TRANSPORTER_2"/>
    <property type="match status" value="1"/>
</dbReference>
<comment type="caution">
    <text evidence="6">The sequence shown here is derived from an EMBL/GenBank/DDBJ whole genome shotgun (WGS) entry which is preliminary data.</text>
</comment>
<sequence length="242" mass="26654">MAHSPRLTLDHLTLDLAGKPVLKDLVFDHEIRRLGIVGRNGSGKSTLARVVAGLIEPSSGTLTLDGIIPARDRHAALNRIGILFQNPDHQIIFPTVCEELAFGLRQQGHGKAETQSLIGRMLARFGKSHWIDAPVSTLSQGQKQLVCLMAILLMQPQLIVLDEPFSGLDLAIRGQLTRLFESLPQALIHITHDPDCLRGYDHALWIHEGEIRQSGTPETVLPDYLDYMNQAGLGDDLSDLTD</sequence>
<dbReference type="InterPro" id="IPR003439">
    <property type="entry name" value="ABC_transporter-like_ATP-bd"/>
</dbReference>
<evidence type="ECO:0000259" key="5">
    <source>
        <dbReference type="PROSITE" id="PS50893"/>
    </source>
</evidence>
<evidence type="ECO:0000256" key="3">
    <source>
        <dbReference type="ARBA" id="ARBA00022741"/>
    </source>
</evidence>
<evidence type="ECO:0000313" key="7">
    <source>
        <dbReference type="Proteomes" id="UP001438953"/>
    </source>
</evidence>
<dbReference type="CDD" id="cd03225">
    <property type="entry name" value="ABC_cobalt_CbiO_domain1"/>
    <property type="match status" value="1"/>
</dbReference>
<organism evidence="6 7">
    <name type="scientific">Thioclava kandeliae</name>
    <dbReference type="NCBI Taxonomy" id="3070818"/>
    <lineage>
        <taxon>Bacteria</taxon>
        <taxon>Pseudomonadati</taxon>
        <taxon>Pseudomonadota</taxon>
        <taxon>Alphaproteobacteria</taxon>
        <taxon>Rhodobacterales</taxon>
        <taxon>Paracoccaceae</taxon>
        <taxon>Thioclava</taxon>
    </lineage>
</organism>